<gene>
    <name evidence="1" type="ORF">AVEN_213237_1</name>
</gene>
<name>A0A4Y2TCN5_ARAVE</name>
<dbReference type="EMBL" id="BGPR01027646">
    <property type="protein sequence ID" value="GBN98317.1"/>
    <property type="molecule type" value="Genomic_DNA"/>
</dbReference>
<evidence type="ECO:0000313" key="1">
    <source>
        <dbReference type="EMBL" id="GBN98317.1"/>
    </source>
</evidence>
<accession>A0A4Y2TCN5</accession>
<sequence>MGKKMRPFLAVELETNPDPNIPVVMLKGLVMESEHYEEGYVREVYQMIVNSRIEGKQRELEFQELELEARIWSSNRDSSFGEKVMPPPIQSYTQKVFQKVDVKCEKVTLEAMGNFSFFLKRVKAIRIY</sequence>
<comment type="caution">
    <text evidence="1">The sequence shown here is derived from an EMBL/GenBank/DDBJ whole genome shotgun (WGS) entry which is preliminary data.</text>
</comment>
<organism evidence="1 2">
    <name type="scientific">Araneus ventricosus</name>
    <name type="common">Orbweaver spider</name>
    <name type="synonym">Epeira ventricosa</name>
    <dbReference type="NCBI Taxonomy" id="182803"/>
    <lineage>
        <taxon>Eukaryota</taxon>
        <taxon>Metazoa</taxon>
        <taxon>Ecdysozoa</taxon>
        <taxon>Arthropoda</taxon>
        <taxon>Chelicerata</taxon>
        <taxon>Arachnida</taxon>
        <taxon>Araneae</taxon>
        <taxon>Araneomorphae</taxon>
        <taxon>Entelegynae</taxon>
        <taxon>Araneoidea</taxon>
        <taxon>Araneidae</taxon>
        <taxon>Araneus</taxon>
    </lineage>
</organism>
<proteinExistence type="predicted"/>
<keyword evidence="2" id="KW-1185">Reference proteome</keyword>
<protein>
    <submittedName>
        <fullName evidence="1">Uncharacterized protein</fullName>
    </submittedName>
</protein>
<reference evidence="1 2" key="1">
    <citation type="journal article" date="2019" name="Sci. Rep.">
        <title>Orb-weaving spider Araneus ventricosus genome elucidates the spidroin gene catalogue.</title>
        <authorList>
            <person name="Kono N."/>
            <person name="Nakamura H."/>
            <person name="Ohtoshi R."/>
            <person name="Moran D.A.P."/>
            <person name="Shinohara A."/>
            <person name="Yoshida Y."/>
            <person name="Fujiwara M."/>
            <person name="Mori M."/>
            <person name="Tomita M."/>
            <person name="Arakawa K."/>
        </authorList>
    </citation>
    <scope>NUCLEOTIDE SEQUENCE [LARGE SCALE GENOMIC DNA]</scope>
</reference>
<dbReference type="Proteomes" id="UP000499080">
    <property type="component" value="Unassembled WGS sequence"/>
</dbReference>
<dbReference type="AlphaFoldDB" id="A0A4Y2TCN5"/>
<evidence type="ECO:0000313" key="2">
    <source>
        <dbReference type="Proteomes" id="UP000499080"/>
    </source>
</evidence>